<name>E4Z4P5_OIKDI</name>
<reference evidence="2" key="1">
    <citation type="journal article" date="2010" name="Science">
        <title>Plasticity of animal genome architecture unmasked by rapid evolution of a pelagic tunicate.</title>
        <authorList>
            <person name="Denoeud F."/>
            <person name="Henriet S."/>
            <person name="Mungpakdee S."/>
            <person name="Aury J.M."/>
            <person name="Da Silva C."/>
            <person name="Brinkmann H."/>
            <person name="Mikhaleva J."/>
            <person name="Olsen L.C."/>
            <person name="Jubin C."/>
            <person name="Canestro C."/>
            <person name="Bouquet J.M."/>
            <person name="Danks G."/>
            <person name="Poulain J."/>
            <person name="Campsteijn C."/>
            <person name="Adamski M."/>
            <person name="Cross I."/>
            <person name="Yadetie F."/>
            <person name="Muffato M."/>
            <person name="Louis A."/>
            <person name="Butcher S."/>
            <person name="Tsagkogeorga G."/>
            <person name="Konrad A."/>
            <person name="Singh S."/>
            <person name="Jensen M.F."/>
            <person name="Cong E.H."/>
            <person name="Eikeseth-Otteraa H."/>
            <person name="Noel B."/>
            <person name="Anthouard V."/>
            <person name="Porcel B.M."/>
            <person name="Kachouri-Lafond R."/>
            <person name="Nishino A."/>
            <person name="Ugolini M."/>
            <person name="Chourrout P."/>
            <person name="Nishida H."/>
            <person name="Aasland R."/>
            <person name="Huzurbazar S."/>
            <person name="Westhof E."/>
            <person name="Delsuc F."/>
            <person name="Lehrach H."/>
            <person name="Reinhardt R."/>
            <person name="Weissenbach J."/>
            <person name="Roy S.W."/>
            <person name="Artiguenave F."/>
            <person name="Postlethwait J.H."/>
            <person name="Manak J.R."/>
            <person name="Thompson E.M."/>
            <person name="Jaillon O."/>
            <person name="Du Pasquier L."/>
            <person name="Boudinot P."/>
            <person name="Liberles D.A."/>
            <person name="Volff J.N."/>
            <person name="Philippe H."/>
            <person name="Lenhard B."/>
            <person name="Roest Crollius H."/>
            <person name="Wincker P."/>
            <person name="Chourrout D."/>
        </authorList>
    </citation>
    <scope>NUCLEOTIDE SEQUENCE [LARGE SCALE GENOMIC DNA]</scope>
</reference>
<evidence type="ECO:0000256" key="1">
    <source>
        <dbReference type="SAM" id="Phobius"/>
    </source>
</evidence>
<keyword evidence="1" id="KW-1133">Transmembrane helix</keyword>
<accession>E4Z4P5</accession>
<sequence length="97" mass="10791">MELWRNGTSENSLCKKGEGTDACFWVINIALPILYAIICAFAIGKTFRDKRALDKLQMAEAAAPGAENPAFEQFDDIEKRSSVTAKKVEKTNTDTEF</sequence>
<dbReference type="Proteomes" id="UP000011014">
    <property type="component" value="Unassembled WGS sequence"/>
</dbReference>
<gene>
    <name evidence="2" type="ORF">GSOID_T00026386001</name>
</gene>
<feature type="transmembrane region" description="Helical" evidence="1">
    <location>
        <begin position="25"/>
        <end position="43"/>
    </location>
</feature>
<keyword evidence="1" id="KW-0472">Membrane</keyword>
<dbReference type="EMBL" id="FN657384">
    <property type="protein sequence ID" value="CBY42673.1"/>
    <property type="molecule type" value="Genomic_DNA"/>
</dbReference>
<protein>
    <submittedName>
        <fullName evidence="2">Uncharacterized protein</fullName>
    </submittedName>
</protein>
<evidence type="ECO:0000313" key="2">
    <source>
        <dbReference type="EMBL" id="CBY42673.1"/>
    </source>
</evidence>
<organism evidence="2">
    <name type="scientific">Oikopleura dioica</name>
    <name type="common">Tunicate</name>
    <dbReference type="NCBI Taxonomy" id="34765"/>
    <lineage>
        <taxon>Eukaryota</taxon>
        <taxon>Metazoa</taxon>
        <taxon>Chordata</taxon>
        <taxon>Tunicata</taxon>
        <taxon>Appendicularia</taxon>
        <taxon>Copelata</taxon>
        <taxon>Oikopleuridae</taxon>
        <taxon>Oikopleura</taxon>
    </lineage>
</organism>
<proteinExistence type="predicted"/>
<dbReference type="AlphaFoldDB" id="E4Z4P5"/>
<keyword evidence="1" id="KW-0812">Transmembrane</keyword>